<dbReference type="GeneTree" id="ENSGT00390000012738"/>
<keyword evidence="3" id="KW-0539">Nucleus</keyword>
<evidence type="ECO:0000313" key="5">
    <source>
        <dbReference type="Ensembl" id="ENSOSIP00000048217.1"/>
    </source>
</evidence>
<feature type="region of interest" description="Disordered" evidence="4">
    <location>
        <begin position="604"/>
        <end position="642"/>
    </location>
</feature>
<protein>
    <recommendedName>
        <fullName evidence="7">Claspin</fullName>
    </recommendedName>
</protein>
<keyword evidence="2" id="KW-0597">Phosphoprotein</keyword>
<dbReference type="GO" id="GO:0005634">
    <property type="term" value="C:nucleus"/>
    <property type="evidence" value="ECO:0007669"/>
    <property type="project" value="UniProtKB-SubCell"/>
</dbReference>
<dbReference type="Proteomes" id="UP000694383">
    <property type="component" value="Unplaced"/>
</dbReference>
<keyword evidence="6" id="KW-1185">Reference proteome</keyword>
<dbReference type="PANTHER" id="PTHR14396">
    <property type="entry name" value="CLASPIN"/>
    <property type="match status" value="1"/>
</dbReference>
<feature type="region of interest" description="Disordered" evidence="4">
    <location>
        <begin position="263"/>
        <end position="426"/>
    </location>
</feature>
<feature type="region of interest" description="Disordered" evidence="4">
    <location>
        <begin position="454"/>
        <end position="501"/>
    </location>
</feature>
<evidence type="ECO:0000256" key="4">
    <source>
        <dbReference type="SAM" id="MobiDB-lite"/>
    </source>
</evidence>
<dbReference type="GO" id="GO:0033314">
    <property type="term" value="P:mitotic DNA replication checkpoint signaling"/>
    <property type="evidence" value="ECO:0007669"/>
    <property type="project" value="TreeGrafter"/>
</dbReference>
<evidence type="ECO:0000256" key="1">
    <source>
        <dbReference type="ARBA" id="ARBA00004123"/>
    </source>
</evidence>
<feature type="compositionally biased region" description="Acidic residues" evidence="4">
    <location>
        <begin position="482"/>
        <end position="491"/>
    </location>
</feature>
<name>A0A8C7ZXJ4_9TELE</name>
<dbReference type="AlphaFoldDB" id="A0A8C7ZXJ4"/>
<feature type="region of interest" description="Disordered" evidence="4">
    <location>
        <begin position="157"/>
        <end position="215"/>
    </location>
</feature>
<evidence type="ECO:0000256" key="2">
    <source>
        <dbReference type="ARBA" id="ARBA00022553"/>
    </source>
</evidence>
<feature type="compositionally biased region" description="Basic and acidic residues" evidence="4">
    <location>
        <begin position="454"/>
        <end position="463"/>
    </location>
</feature>
<dbReference type="Ensembl" id="ENSOSIT00000050667.1">
    <property type="protein sequence ID" value="ENSOSIP00000048217.1"/>
    <property type="gene ID" value="ENSOSIG00000022714.1"/>
</dbReference>
<evidence type="ECO:0000313" key="6">
    <source>
        <dbReference type="Proteomes" id="UP000694383"/>
    </source>
</evidence>
<dbReference type="PANTHER" id="PTHR14396:SF10">
    <property type="entry name" value="CLASPIN"/>
    <property type="match status" value="1"/>
</dbReference>
<proteinExistence type="predicted"/>
<dbReference type="GO" id="GO:0007095">
    <property type="term" value="P:mitotic G2 DNA damage checkpoint signaling"/>
    <property type="evidence" value="ECO:0007669"/>
    <property type="project" value="TreeGrafter"/>
</dbReference>
<organism evidence="5 6">
    <name type="scientific">Oryzias sinensis</name>
    <name type="common">Chinese medaka</name>
    <dbReference type="NCBI Taxonomy" id="183150"/>
    <lineage>
        <taxon>Eukaryota</taxon>
        <taxon>Metazoa</taxon>
        <taxon>Chordata</taxon>
        <taxon>Craniata</taxon>
        <taxon>Vertebrata</taxon>
        <taxon>Euteleostomi</taxon>
        <taxon>Actinopterygii</taxon>
        <taxon>Neopterygii</taxon>
        <taxon>Teleostei</taxon>
        <taxon>Neoteleostei</taxon>
        <taxon>Acanthomorphata</taxon>
        <taxon>Ovalentaria</taxon>
        <taxon>Atherinomorphae</taxon>
        <taxon>Beloniformes</taxon>
        <taxon>Adrianichthyidae</taxon>
        <taxon>Oryziinae</taxon>
        <taxon>Oryzias</taxon>
    </lineage>
</organism>
<evidence type="ECO:0000256" key="3">
    <source>
        <dbReference type="ARBA" id="ARBA00023242"/>
    </source>
</evidence>
<sequence>MAQRRREERARRAELHRLDNEDCEEEEEEEDMTDESEEEEVRTLRVLPGRFKKTKTTRLRPDSSNKTGECLLVMPLPVDKHVGLKRAPSVCAPPTEEEDSLSLVKDMSHNSSFELAGSMLTSYQPVNNQRATGRAAFGSAAFRSPSPCFFRPSFLGSASKSSGKLSEPSLPVEDSQDLYAPPSPGADSGQLAGPSSSRGVGGDSQGRFSLEDDAQSQLLDADGFLNVGPRPGEAPSLKRSLVLDNLDENAMDGNMGELLGLCSGGFGTGEESASGPSGGLGATQEDELLGLCSGAFPPTQQASENTMSELLGLCSGKFSSPGETEEEDGEEDKEEEDGEEDKEEEDGDSSDAENNEVEEEELQGLFAPRHVKRRKKKKMTLMDYVESEAELSGSDVGSEDEDDERGSEYEEEESLEELPSDEELQDQVNKIHMKQVLDDDKRRLRLYQERYLADGDLHSDGPGRARRFRWKNMGEGGHDREEGGEEDDVDPAEVQRRKERLEREQWLREQVQNRGLDADDEKMGDEDSQFMKLARKLTARTLQHKGRHCFHDSRGFLSFVPLVRRGSLLSQPQSVLQKLASISETNPLAPRNSRGFLFQTLSPEKTAAAGEPQKKMVKKRSQVEAVKPSAKRPRTDENVLKTKNSQRSIFSFLDH</sequence>
<feature type="compositionally biased region" description="Basic residues" evidence="4">
    <location>
        <begin position="369"/>
        <end position="379"/>
    </location>
</feature>
<comment type="subcellular location">
    <subcellularLocation>
        <location evidence="1">Nucleus</location>
    </subcellularLocation>
</comment>
<dbReference type="GO" id="GO:0010997">
    <property type="term" value="F:anaphase-promoting complex binding"/>
    <property type="evidence" value="ECO:0007669"/>
    <property type="project" value="TreeGrafter"/>
</dbReference>
<reference evidence="5" key="1">
    <citation type="submission" date="2025-08" db="UniProtKB">
        <authorList>
            <consortium name="Ensembl"/>
        </authorList>
    </citation>
    <scope>IDENTIFICATION</scope>
</reference>
<feature type="compositionally biased region" description="Low complexity" evidence="4">
    <location>
        <begin position="157"/>
        <end position="171"/>
    </location>
</feature>
<feature type="compositionally biased region" description="Acidic residues" evidence="4">
    <location>
        <begin position="323"/>
        <end position="362"/>
    </location>
</feature>
<feature type="compositionally biased region" description="Acidic residues" evidence="4">
    <location>
        <begin position="21"/>
        <end position="40"/>
    </location>
</feature>
<feature type="compositionally biased region" description="Acidic residues" evidence="4">
    <location>
        <begin position="397"/>
        <end position="425"/>
    </location>
</feature>
<evidence type="ECO:0008006" key="7">
    <source>
        <dbReference type="Google" id="ProtNLM"/>
    </source>
</evidence>
<accession>A0A8C7ZXJ4</accession>
<feature type="compositionally biased region" description="Basic and acidic residues" evidence="4">
    <location>
        <begin position="1"/>
        <end position="20"/>
    </location>
</feature>
<feature type="compositionally biased region" description="Polar residues" evidence="4">
    <location>
        <begin position="298"/>
        <end position="308"/>
    </location>
</feature>
<reference evidence="5" key="2">
    <citation type="submission" date="2025-09" db="UniProtKB">
        <authorList>
            <consortium name="Ensembl"/>
        </authorList>
    </citation>
    <scope>IDENTIFICATION</scope>
</reference>
<feature type="region of interest" description="Disordered" evidence="4">
    <location>
        <begin position="1"/>
        <end position="68"/>
    </location>
</feature>
<dbReference type="InterPro" id="IPR024146">
    <property type="entry name" value="Claspin"/>
</dbReference>